<evidence type="ECO:0000259" key="3">
    <source>
        <dbReference type="PROSITE" id="PS01124"/>
    </source>
</evidence>
<dbReference type="STRING" id="1231623.Tasa_013_003"/>
<protein>
    <submittedName>
        <fullName evidence="4">AraC family transcriptional regulator</fullName>
    </submittedName>
</protein>
<dbReference type="Gene3D" id="1.10.10.60">
    <property type="entry name" value="Homeodomain-like"/>
    <property type="match status" value="2"/>
</dbReference>
<dbReference type="SUPFAM" id="SSF46689">
    <property type="entry name" value="Homeodomain-like"/>
    <property type="match status" value="2"/>
</dbReference>
<dbReference type="PROSITE" id="PS01124">
    <property type="entry name" value="HTH_ARAC_FAMILY_2"/>
    <property type="match status" value="1"/>
</dbReference>
<dbReference type="PANTHER" id="PTHR43436:SF1">
    <property type="entry name" value="TRANSCRIPTIONAL REGULATORY PROTEIN"/>
    <property type="match status" value="1"/>
</dbReference>
<dbReference type="InterPro" id="IPR009594">
    <property type="entry name" value="Tscrpt_reg_HTH_AraC_N"/>
</dbReference>
<evidence type="ECO:0000256" key="2">
    <source>
        <dbReference type="ARBA" id="ARBA00023163"/>
    </source>
</evidence>
<dbReference type="Pfam" id="PF06719">
    <property type="entry name" value="AraC_N"/>
    <property type="match status" value="1"/>
</dbReference>
<evidence type="ECO:0000256" key="1">
    <source>
        <dbReference type="ARBA" id="ARBA00023015"/>
    </source>
</evidence>
<dbReference type="InterPro" id="IPR009057">
    <property type="entry name" value="Homeodomain-like_sf"/>
</dbReference>
<name>A0A0D6MJW7_9PROT</name>
<accession>A0A0D6MJW7</accession>
<feature type="domain" description="HTH araC/xylS-type" evidence="3">
    <location>
        <begin position="192"/>
        <end position="290"/>
    </location>
</feature>
<dbReference type="Proteomes" id="UP000032679">
    <property type="component" value="Unassembled WGS sequence"/>
</dbReference>
<dbReference type="Pfam" id="PF12833">
    <property type="entry name" value="HTH_18"/>
    <property type="match status" value="1"/>
</dbReference>
<dbReference type="SMART" id="SM00342">
    <property type="entry name" value="HTH_ARAC"/>
    <property type="match status" value="1"/>
</dbReference>
<gene>
    <name evidence="4" type="ORF">Tasa_013_003</name>
</gene>
<evidence type="ECO:0000313" key="5">
    <source>
        <dbReference type="Proteomes" id="UP000032679"/>
    </source>
</evidence>
<dbReference type="AlphaFoldDB" id="A0A0D6MJW7"/>
<comment type="caution">
    <text evidence="4">The sequence shown here is derived from an EMBL/GenBank/DDBJ whole genome shotgun (WGS) entry which is preliminary data.</text>
</comment>
<dbReference type="GO" id="GO:0003700">
    <property type="term" value="F:DNA-binding transcription factor activity"/>
    <property type="evidence" value="ECO:0007669"/>
    <property type="project" value="InterPro"/>
</dbReference>
<dbReference type="RefSeq" id="WP_048848445.1">
    <property type="nucleotide sequence ID" value="NZ_BALE01000013.1"/>
</dbReference>
<dbReference type="PANTHER" id="PTHR43436">
    <property type="entry name" value="ARAC-FAMILY TRANSCRIPTIONAL REGULATOR"/>
    <property type="match status" value="1"/>
</dbReference>
<evidence type="ECO:0000313" key="4">
    <source>
        <dbReference type="EMBL" id="GAN53964.1"/>
    </source>
</evidence>
<proteinExistence type="predicted"/>
<keyword evidence="1" id="KW-0805">Transcription regulation</keyword>
<keyword evidence="2" id="KW-0804">Transcription</keyword>
<sequence length="304" mass="33903">MEDLLVRLRDSIARHCVAPMTRTAIEGLLLFHADTPTTPTDVVYEPRFCIIVQGRKDVMLCDRVFAYDASKYLVTAVDLPVSSRVTQASPEEPYLALCLMLDPTQIADLLLDMQEDGAPLDAHCTSCLSVSALTREVLDPVTRLIDLLDRPQDIPILRASIMRELLYRLLHGPQGGILRQIATAGSNLAQLNRAIGWIREHYTDAFDVAQVAKIAGMSASSFHRHFRAATMMSPLQYRTRLRLQEARRRLMSGAVDAAEVGFSLGYDSPSQFSREYRRMFGAPPARDAQRLRIATTADMQVNAA</sequence>
<dbReference type="EMBL" id="BALE01000013">
    <property type="protein sequence ID" value="GAN53964.1"/>
    <property type="molecule type" value="Genomic_DNA"/>
</dbReference>
<keyword evidence="5" id="KW-1185">Reference proteome</keyword>
<organism evidence="4 5">
    <name type="scientific">Tanticharoenia sakaeratensis NBRC 103193</name>
    <dbReference type="NCBI Taxonomy" id="1231623"/>
    <lineage>
        <taxon>Bacteria</taxon>
        <taxon>Pseudomonadati</taxon>
        <taxon>Pseudomonadota</taxon>
        <taxon>Alphaproteobacteria</taxon>
        <taxon>Acetobacterales</taxon>
        <taxon>Acetobacteraceae</taxon>
        <taxon>Tanticharoenia</taxon>
    </lineage>
</organism>
<dbReference type="GO" id="GO:0043565">
    <property type="term" value="F:sequence-specific DNA binding"/>
    <property type="evidence" value="ECO:0007669"/>
    <property type="project" value="InterPro"/>
</dbReference>
<reference evidence="4 5" key="1">
    <citation type="submission" date="2012-10" db="EMBL/GenBank/DDBJ databases">
        <title>Genome sequencing of Tanticharoenia sakaeratensis NBRC 103193.</title>
        <authorList>
            <person name="Azuma Y."/>
            <person name="Hadano H."/>
            <person name="Hirakawa H."/>
            <person name="Matsushita K."/>
        </authorList>
    </citation>
    <scope>NUCLEOTIDE SEQUENCE [LARGE SCALE GENOMIC DNA]</scope>
    <source>
        <strain evidence="4 5">NBRC 103193</strain>
    </source>
</reference>
<dbReference type="OrthoDB" id="9802263at2"/>
<dbReference type="InterPro" id="IPR018060">
    <property type="entry name" value="HTH_AraC"/>
</dbReference>